<dbReference type="SMART" id="SM00086">
    <property type="entry name" value="PAC"/>
    <property type="match status" value="3"/>
</dbReference>
<dbReference type="SUPFAM" id="SSF55785">
    <property type="entry name" value="PYP-like sensor domain (PAS domain)"/>
    <property type="match status" value="3"/>
</dbReference>
<feature type="domain" description="PAS" evidence="6">
    <location>
        <begin position="81"/>
        <end position="151"/>
    </location>
</feature>
<dbReference type="InterPro" id="IPR000700">
    <property type="entry name" value="PAS-assoc_C"/>
</dbReference>
<dbReference type="InterPro" id="IPR000014">
    <property type="entry name" value="PAS"/>
</dbReference>
<dbReference type="PANTHER" id="PTHR43304">
    <property type="entry name" value="PHYTOCHROME-LIKE PROTEIN CPH1"/>
    <property type="match status" value="1"/>
</dbReference>
<feature type="domain" description="PAC" evidence="7">
    <location>
        <begin position="154"/>
        <end position="206"/>
    </location>
</feature>
<comment type="catalytic activity">
    <reaction evidence="1">
        <text>ATP + protein L-histidine = ADP + protein N-phospho-L-histidine.</text>
        <dbReference type="EC" id="2.7.13.3"/>
    </reaction>
</comment>
<dbReference type="PANTHER" id="PTHR43304:SF1">
    <property type="entry name" value="PAC DOMAIN-CONTAINING PROTEIN"/>
    <property type="match status" value="1"/>
</dbReference>
<dbReference type="NCBIfam" id="TIGR00229">
    <property type="entry name" value="sensory_box"/>
    <property type="match status" value="3"/>
</dbReference>
<organism evidence="8 9">
    <name type="scientific">Paenibacillus alginolyticus</name>
    <dbReference type="NCBI Taxonomy" id="59839"/>
    <lineage>
        <taxon>Bacteria</taxon>
        <taxon>Bacillati</taxon>
        <taxon>Bacillota</taxon>
        <taxon>Bacilli</taxon>
        <taxon>Bacillales</taxon>
        <taxon>Paenibacillaceae</taxon>
        <taxon>Paenibacillus</taxon>
    </lineage>
</organism>
<dbReference type="InterPro" id="IPR001610">
    <property type="entry name" value="PAC"/>
</dbReference>
<dbReference type="SMART" id="SM00091">
    <property type="entry name" value="PAS"/>
    <property type="match status" value="4"/>
</dbReference>
<dbReference type="EC" id="2.7.13.3" evidence="2"/>
<evidence type="ECO:0000259" key="6">
    <source>
        <dbReference type="PROSITE" id="PS50112"/>
    </source>
</evidence>
<dbReference type="InterPro" id="IPR035965">
    <property type="entry name" value="PAS-like_dom_sf"/>
</dbReference>
<dbReference type="Pfam" id="PF13188">
    <property type="entry name" value="PAS_8"/>
    <property type="match status" value="1"/>
</dbReference>
<dbReference type="InterPro" id="IPR052162">
    <property type="entry name" value="Sensor_kinase/Photoreceptor"/>
</dbReference>
<proteinExistence type="predicted"/>
<evidence type="ECO:0000313" key="8">
    <source>
        <dbReference type="EMBL" id="MCY9698004.1"/>
    </source>
</evidence>
<keyword evidence="5" id="KW-0418">Kinase</keyword>
<dbReference type="PROSITE" id="PS50113">
    <property type="entry name" value="PAC"/>
    <property type="match status" value="2"/>
</dbReference>
<evidence type="ECO:0000256" key="5">
    <source>
        <dbReference type="ARBA" id="ARBA00022777"/>
    </source>
</evidence>
<evidence type="ECO:0000313" key="9">
    <source>
        <dbReference type="Proteomes" id="UP001527099"/>
    </source>
</evidence>
<evidence type="ECO:0000256" key="3">
    <source>
        <dbReference type="ARBA" id="ARBA00022553"/>
    </source>
</evidence>
<sequence>MDHFQDVIKGAKQLLKNMPDPIYIVNLDDEIIWVNDAFHFLFGNRNSKFAGFMEKKVPINNASDETIAFSVQLKENTSVQSVEKYRIIAENTLDTIVLMDSDAIVQYVSPSIKSLVGYDVEEYERMDAFHIIHPDDQDRVRVLHSEVFRSRQPVNMEYRLIHSQGHTVHIEARVKPVLDDKGQVKYAVAVARDVTERKQKEHLLENILDNVNAGVMSTDKDFSRMTFCSDSIGKMFGFSIQEITASPILLHTHMHPEDDAALMHEVKHQLDLGIPVVKTFRLLHGEETKWIKMTIHPYLDYTGAIERFDGILMDVTEKKLSELALEESEQRYKSLFENNLDGVFSIDLNGFYFVNANRSFERITGTQFDKLNDRCFMGLIMDEDHASVFEALFHVIQQQESRDIECRISKSAYGEKIVSITFVPIFLSDQLNGIHGIVKDITQRKREERELIQSEERYKVLQQSINRFSNDLANVMKVSVLESRLIDEVKSVLNIDDVSIEEVPRGQEQSLMSMGSIWIKIGEKQQPVYLRICMDKSMLKIEEEWLETAVHYVTILYDNLHLIEDLMRRLEEMVAKMKRQNGCYDCCLIYLKRKDPHCPAIYMIRCCKI</sequence>
<keyword evidence="3" id="KW-0597">Phosphoprotein</keyword>
<dbReference type="Pfam" id="PF08447">
    <property type="entry name" value="PAS_3"/>
    <property type="match status" value="2"/>
</dbReference>
<gene>
    <name evidence="8" type="ORF">M5X19_34885</name>
</gene>
<keyword evidence="9" id="KW-1185">Reference proteome</keyword>
<protein>
    <recommendedName>
        <fullName evidence="2">histidine kinase</fullName>
        <ecNumber evidence="2">2.7.13.3</ecNumber>
    </recommendedName>
</protein>
<evidence type="ECO:0000256" key="2">
    <source>
        <dbReference type="ARBA" id="ARBA00012438"/>
    </source>
</evidence>
<feature type="domain" description="PAC" evidence="7">
    <location>
        <begin position="270"/>
        <end position="327"/>
    </location>
</feature>
<feature type="domain" description="PAS" evidence="6">
    <location>
        <begin position="200"/>
        <end position="273"/>
    </location>
</feature>
<dbReference type="CDD" id="cd00130">
    <property type="entry name" value="PAS"/>
    <property type="match status" value="2"/>
</dbReference>
<accession>A0ABT4GPS7</accession>
<feature type="domain" description="PAS" evidence="6">
    <location>
        <begin position="12"/>
        <end position="51"/>
    </location>
</feature>
<evidence type="ECO:0000256" key="1">
    <source>
        <dbReference type="ARBA" id="ARBA00000085"/>
    </source>
</evidence>
<dbReference type="RefSeq" id="WP_268618528.1">
    <property type="nucleotide sequence ID" value="NZ_JAMDMX010000183.1"/>
</dbReference>
<dbReference type="EMBL" id="JAMDMX010000183">
    <property type="protein sequence ID" value="MCY9698004.1"/>
    <property type="molecule type" value="Genomic_DNA"/>
</dbReference>
<dbReference type="Gene3D" id="3.30.450.20">
    <property type="entry name" value="PAS domain"/>
    <property type="match status" value="4"/>
</dbReference>
<evidence type="ECO:0000256" key="4">
    <source>
        <dbReference type="ARBA" id="ARBA00022679"/>
    </source>
</evidence>
<keyword evidence="4" id="KW-0808">Transferase</keyword>
<dbReference type="PROSITE" id="PS50112">
    <property type="entry name" value="PAS"/>
    <property type="match status" value="4"/>
</dbReference>
<comment type="caution">
    <text evidence="8">The sequence shown here is derived from an EMBL/GenBank/DDBJ whole genome shotgun (WGS) entry which is preliminary data.</text>
</comment>
<dbReference type="InterPro" id="IPR013655">
    <property type="entry name" value="PAS_fold_3"/>
</dbReference>
<name>A0ABT4GPS7_9BACL</name>
<dbReference type="Proteomes" id="UP001527099">
    <property type="component" value="Unassembled WGS sequence"/>
</dbReference>
<feature type="domain" description="PAS" evidence="6">
    <location>
        <begin position="328"/>
        <end position="399"/>
    </location>
</feature>
<evidence type="ECO:0000259" key="7">
    <source>
        <dbReference type="PROSITE" id="PS50113"/>
    </source>
</evidence>
<dbReference type="Pfam" id="PF13426">
    <property type="entry name" value="PAS_9"/>
    <property type="match status" value="1"/>
</dbReference>
<reference evidence="8 9" key="1">
    <citation type="submission" date="2022-05" db="EMBL/GenBank/DDBJ databases">
        <title>Genome Sequencing of Bee-Associated Microbes.</title>
        <authorList>
            <person name="Dunlap C."/>
        </authorList>
    </citation>
    <scope>NUCLEOTIDE SEQUENCE [LARGE SCALE GENOMIC DNA]</scope>
    <source>
        <strain evidence="8 9">NRRL B-14421</strain>
    </source>
</reference>